<proteinExistence type="predicted"/>
<feature type="compositionally biased region" description="Basic and acidic residues" evidence="1">
    <location>
        <begin position="162"/>
        <end position="172"/>
    </location>
</feature>
<feature type="region of interest" description="Disordered" evidence="1">
    <location>
        <begin position="233"/>
        <end position="255"/>
    </location>
</feature>
<evidence type="ECO:0000313" key="3">
    <source>
        <dbReference type="Proteomes" id="UP001151760"/>
    </source>
</evidence>
<organism evidence="2 3">
    <name type="scientific">Tanacetum coccineum</name>
    <dbReference type="NCBI Taxonomy" id="301880"/>
    <lineage>
        <taxon>Eukaryota</taxon>
        <taxon>Viridiplantae</taxon>
        <taxon>Streptophyta</taxon>
        <taxon>Embryophyta</taxon>
        <taxon>Tracheophyta</taxon>
        <taxon>Spermatophyta</taxon>
        <taxon>Magnoliopsida</taxon>
        <taxon>eudicotyledons</taxon>
        <taxon>Gunneridae</taxon>
        <taxon>Pentapetalae</taxon>
        <taxon>asterids</taxon>
        <taxon>campanulids</taxon>
        <taxon>Asterales</taxon>
        <taxon>Asteraceae</taxon>
        <taxon>Asteroideae</taxon>
        <taxon>Anthemideae</taxon>
        <taxon>Anthemidinae</taxon>
        <taxon>Tanacetum</taxon>
    </lineage>
</organism>
<reference evidence="2" key="2">
    <citation type="submission" date="2022-01" db="EMBL/GenBank/DDBJ databases">
        <authorList>
            <person name="Yamashiro T."/>
            <person name="Shiraishi A."/>
            <person name="Satake H."/>
            <person name="Nakayama K."/>
        </authorList>
    </citation>
    <scope>NUCLEOTIDE SEQUENCE</scope>
</reference>
<dbReference type="EMBL" id="BQNB010018894">
    <property type="protein sequence ID" value="GJT79378.1"/>
    <property type="molecule type" value="Genomic_DNA"/>
</dbReference>
<dbReference type="Proteomes" id="UP001151760">
    <property type="component" value="Unassembled WGS sequence"/>
</dbReference>
<evidence type="ECO:0000256" key="1">
    <source>
        <dbReference type="SAM" id="MobiDB-lite"/>
    </source>
</evidence>
<feature type="region of interest" description="Disordered" evidence="1">
    <location>
        <begin position="162"/>
        <end position="185"/>
    </location>
</feature>
<name>A0ABQ5GUQ4_9ASTR</name>
<feature type="compositionally biased region" description="Polar residues" evidence="1">
    <location>
        <begin position="240"/>
        <end position="252"/>
    </location>
</feature>
<keyword evidence="3" id="KW-1185">Reference proteome</keyword>
<evidence type="ECO:0000313" key="2">
    <source>
        <dbReference type="EMBL" id="GJT79378.1"/>
    </source>
</evidence>
<sequence>MGRSYYPIPYSILSTKKDCKTLQRYPDVPTTSWRISIRSMDSRTIDQSAGGKLHDLNAEESWALLEDLALYDTESWNDPRDFAKPVKAIALPQDVPSTSDCRQIELKTQVQRLMEAHLAPTQPTQVNKITTSCEIYSGPHDTQYCMENPEQAFVEYTSSRTDEAGGQEEKGKLGNINSNPHSQRDPLASITTEHVRKLNSMLESLGLVPQSSNMKFVCTKEDDGEVMFIEIIRDDDEPQNESPNEGEGTTTEGPAVEYFDTFPTRDELTYHKYLMCGLIPLIFLRNPIITEGCSSNLKIPCNIGHVHVEKAYIDLNSPLNIMTRMMYNWIMRRKLDPRENANGGISNFTGRIKGMHVFIGNFTYVVDFMIVEDISSIIDPRLSQVVLGRPFIEISNMTHDLPEGVVRFTNENDEFAYKMSHKIEQYNSLLNLEKEHIKSVYLRNEEDRRRGVDYVMSKILGFYKECLELGPEYVTGLDDEGEVT</sequence>
<gene>
    <name evidence="2" type="ORF">Tco_1053720</name>
</gene>
<reference evidence="2" key="1">
    <citation type="journal article" date="2022" name="Int. J. Mol. Sci.">
        <title>Draft Genome of Tanacetum Coccineum: Genomic Comparison of Closely Related Tanacetum-Family Plants.</title>
        <authorList>
            <person name="Yamashiro T."/>
            <person name="Shiraishi A."/>
            <person name="Nakayama K."/>
            <person name="Satake H."/>
        </authorList>
    </citation>
    <scope>NUCLEOTIDE SEQUENCE</scope>
</reference>
<protein>
    <submittedName>
        <fullName evidence="2">MAK10-like protein</fullName>
    </submittedName>
</protein>
<comment type="caution">
    <text evidence="2">The sequence shown here is derived from an EMBL/GenBank/DDBJ whole genome shotgun (WGS) entry which is preliminary data.</text>
</comment>
<accession>A0ABQ5GUQ4</accession>
<dbReference type="Gene3D" id="2.40.70.10">
    <property type="entry name" value="Acid Proteases"/>
    <property type="match status" value="1"/>
</dbReference>
<dbReference type="InterPro" id="IPR021109">
    <property type="entry name" value="Peptidase_aspartic_dom_sf"/>
</dbReference>